<evidence type="ECO:0000256" key="1">
    <source>
        <dbReference type="SAM" id="MobiDB-lite"/>
    </source>
</evidence>
<geneLocation type="plasmid" evidence="5">
    <name>pE394</name>
</geneLocation>
<gene>
    <name evidence="5" type="primary">mesa</name>
</gene>
<reference evidence="5" key="1">
    <citation type="journal article" date="2015" name="J. Antimicrob. Chemother.">
        <title>A novel gene, optrA, that confers transferable resistance to oxazolidinones and phenicols and its presence in Enterococcus faecalis and Enterococcus faecium of human and animal origin.</title>
        <authorList>
            <person name="Wang Y."/>
            <person name="Lv Y."/>
            <person name="Cai J."/>
            <person name="Schwarz S."/>
            <person name="Cui L."/>
            <person name="Hu Z."/>
            <person name="Zhang R."/>
            <person name="Li J."/>
            <person name="Zhao Q."/>
            <person name="He T."/>
            <person name="Wang D."/>
            <person name="Wang Z."/>
            <person name="Shen Y."/>
            <person name="Li Y."/>
            <person name="Fessler A.T."/>
            <person name="Wu C."/>
            <person name="Yu H."/>
            <person name="Deng X."/>
            <person name="Xia X."/>
            <person name="Shen J."/>
        </authorList>
    </citation>
    <scope>NUCLEOTIDE SEQUENCE</scope>
    <source>
        <strain evidence="5">E394</strain>
        <plasmid evidence="5">pE394</plasmid>
    </source>
</reference>
<sequence>MKPFKKAVLFLLIFSFSMRTPAVFAEDEENKEKIEEITTDSELAEAESKLKEDPVNRDKEILKMPIETPASVTGEKFNGSGTVVDFTTTGSKAFYTVQTTDHSVYYIIIDLDKTESNVYFLSEINGEELSLSEAASKDGSINKESATETDNKVQKVEKTEIIEQKAEATATTKTSSKNNWSLWVLLIGAVILFSYQFFFGKLKNLNPLIKKKQLANTDEEIPNEKEIYNEQFVSEDDDDDES</sequence>
<dbReference type="EMBL" id="KP399637">
    <property type="protein sequence ID" value="AKA86800.1"/>
    <property type="molecule type" value="Genomic_DNA"/>
</dbReference>
<dbReference type="AlphaFoldDB" id="A0A0E3MRM1"/>
<feature type="transmembrane region" description="Helical" evidence="2">
    <location>
        <begin position="180"/>
        <end position="202"/>
    </location>
</feature>
<evidence type="ECO:0000256" key="3">
    <source>
        <dbReference type="SAM" id="SignalP"/>
    </source>
</evidence>
<evidence type="ECO:0000313" key="5">
    <source>
        <dbReference type="EMBL" id="AKA86800.1"/>
    </source>
</evidence>
<accession>A0A0E3MRM1</accession>
<protein>
    <submittedName>
        <fullName evidence="5">Mature parasite-infected erythrocyte surface antigen</fullName>
    </submittedName>
</protein>
<feature type="compositionally biased region" description="Acidic residues" evidence="1">
    <location>
        <begin position="233"/>
        <end position="242"/>
    </location>
</feature>
<feature type="domain" description="Mobile element protein CD1107-like" evidence="4">
    <location>
        <begin position="78"/>
        <end position="171"/>
    </location>
</feature>
<dbReference type="InterPro" id="IPR025376">
    <property type="entry name" value="CD1107-like_dom"/>
</dbReference>
<dbReference type="Pfam" id="PF14283">
    <property type="entry name" value="CD1107-like"/>
    <property type="match status" value="1"/>
</dbReference>
<feature type="region of interest" description="Disordered" evidence="1">
    <location>
        <begin position="219"/>
        <end position="242"/>
    </location>
</feature>
<name>A0A0E3MRM1_ENTFL</name>
<keyword evidence="2" id="KW-1133">Transmembrane helix</keyword>
<evidence type="ECO:0000259" key="4">
    <source>
        <dbReference type="Pfam" id="PF14283"/>
    </source>
</evidence>
<proteinExistence type="predicted"/>
<keyword evidence="3" id="KW-0732">Signal</keyword>
<keyword evidence="5" id="KW-0614">Plasmid</keyword>
<keyword evidence="2" id="KW-0812">Transmembrane</keyword>
<organism evidence="5">
    <name type="scientific">Enterococcus faecalis</name>
    <name type="common">Streptococcus faecalis</name>
    <dbReference type="NCBI Taxonomy" id="1351"/>
    <lineage>
        <taxon>Bacteria</taxon>
        <taxon>Bacillati</taxon>
        <taxon>Bacillota</taxon>
        <taxon>Bacilli</taxon>
        <taxon>Lactobacillales</taxon>
        <taxon>Enterococcaceae</taxon>
        <taxon>Enterococcus</taxon>
    </lineage>
</organism>
<dbReference type="RefSeq" id="WP_065813884.1">
    <property type="nucleotide sequence ID" value="NZ_AP018542.1"/>
</dbReference>
<keyword evidence="2" id="KW-0472">Membrane</keyword>
<feature type="chain" id="PRO_5044365517" evidence="3">
    <location>
        <begin position="26"/>
        <end position="242"/>
    </location>
</feature>
<evidence type="ECO:0000256" key="2">
    <source>
        <dbReference type="SAM" id="Phobius"/>
    </source>
</evidence>
<feature type="signal peptide" evidence="3">
    <location>
        <begin position="1"/>
        <end position="25"/>
    </location>
</feature>